<dbReference type="SUPFAM" id="SSF56601">
    <property type="entry name" value="beta-lactamase/transpeptidase-like"/>
    <property type="match status" value="1"/>
</dbReference>
<reference evidence="3" key="1">
    <citation type="journal article" date="2019" name="Int. J. Syst. Evol. Microbiol.">
        <title>The Global Catalogue of Microorganisms (GCM) 10K type strain sequencing project: providing services to taxonomists for standard genome sequencing and annotation.</title>
        <authorList>
            <consortium name="The Broad Institute Genomics Platform"/>
            <consortium name="The Broad Institute Genome Sequencing Center for Infectious Disease"/>
            <person name="Wu L."/>
            <person name="Ma J."/>
        </authorList>
    </citation>
    <scope>NUCLEOTIDE SEQUENCE [LARGE SCALE GENOMIC DNA]</scope>
    <source>
        <strain evidence="3">CGMCC 1.10363</strain>
    </source>
</reference>
<dbReference type="RefSeq" id="WP_390227947.1">
    <property type="nucleotide sequence ID" value="NZ_JBHSCN010000004.1"/>
</dbReference>
<keyword evidence="3" id="KW-1185">Reference proteome</keyword>
<protein>
    <submittedName>
        <fullName evidence="2">Serine hydrolase domain-containing protein</fullName>
    </submittedName>
</protein>
<dbReference type="EMBL" id="JBHSCN010000004">
    <property type="protein sequence ID" value="MFC4242981.1"/>
    <property type="molecule type" value="Genomic_DNA"/>
</dbReference>
<evidence type="ECO:0000313" key="3">
    <source>
        <dbReference type="Proteomes" id="UP001595900"/>
    </source>
</evidence>
<dbReference type="Pfam" id="PF00144">
    <property type="entry name" value="Beta-lactamase"/>
    <property type="match status" value="1"/>
</dbReference>
<dbReference type="Gene3D" id="3.40.710.10">
    <property type="entry name" value="DD-peptidase/beta-lactamase superfamily"/>
    <property type="match status" value="1"/>
</dbReference>
<keyword evidence="2" id="KW-0378">Hydrolase</keyword>
<comment type="caution">
    <text evidence="2">The sequence shown here is derived from an EMBL/GenBank/DDBJ whole genome shotgun (WGS) entry which is preliminary data.</text>
</comment>
<dbReference type="PANTHER" id="PTHR43319:SF3">
    <property type="entry name" value="BETA-LACTAMASE-RELATED DOMAIN-CONTAINING PROTEIN"/>
    <property type="match status" value="1"/>
</dbReference>
<dbReference type="InterPro" id="IPR001466">
    <property type="entry name" value="Beta-lactam-related"/>
</dbReference>
<name>A0ABV8Q3I9_9MICO</name>
<accession>A0ABV8Q3I9</accession>
<dbReference type="InterPro" id="IPR052907">
    <property type="entry name" value="Beta-lactamase/esterase"/>
</dbReference>
<sequence length="377" mass="39804">MTLTQDSTAPGYEAVAELFAATADAAGEYDAQLVVYVRGERVVDLASGIGADAMMTVFSASKGLAAIALALLVDQGRLDLDATVAHYWPEFGAAGKQAVTVRQLLSHQAGLPGTDEAIPTDAWLDHHRAADLLARQRPLWRPGAGFGYHAMTLGSLMSELCFRVTGMPLQEFYEQEVRRPASADAFLGLPDELEDRVVELLPMADPTAEQLAEFGPLFTAPRGPYLAQAFAFDPAVAPSKQGRAFGQPASGGVASARGLAAVYQWAAGFGDAASGITSETLAEFAQPQVLGYDLVLDQPYRSHGVVFQKPVPAVPFGSYRAFGHDGAGGAMAFADPARQTVLAYTVRRAPFPGGMDRRVLEFAAAVERAVDGAGPTS</sequence>
<gene>
    <name evidence="2" type="ORF">ACFOYW_06325</name>
</gene>
<dbReference type="PANTHER" id="PTHR43319">
    <property type="entry name" value="BETA-LACTAMASE-RELATED"/>
    <property type="match status" value="1"/>
</dbReference>
<dbReference type="Proteomes" id="UP001595900">
    <property type="component" value="Unassembled WGS sequence"/>
</dbReference>
<proteinExistence type="predicted"/>
<dbReference type="InterPro" id="IPR012338">
    <property type="entry name" value="Beta-lactam/transpept-like"/>
</dbReference>
<evidence type="ECO:0000313" key="2">
    <source>
        <dbReference type="EMBL" id="MFC4242981.1"/>
    </source>
</evidence>
<dbReference type="GO" id="GO:0016787">
    <property type="term" value="F:hydrolase activity"/>
    <property type="evidence" value="ECO:0007669"/>
    <property type="project" value="UniProtKB-KW"/>
</dbReference>
<evidence type="ECO:0000259" key="1">
    <source>
        <dbReference type="Pfam" id="PF00144"/>
    </source>
</evidence>
<organism evidence="2 3">
    <name type="scientific">Gryllotalpicola reticulitermitis</name>
    <dbReference type="NCBI Taxonomy" id="1184153"/>
    <lineage>
        <taxon>Bacteria</taxon>
        <taxon>Bacillati</taxon>
        <taxon>Actinomycetota</taxon>
        <taxon>Actinomycetes</taxon>
        <taxon>Micrococcales</taxon>
        <taxon>Microbacteriaceae</taxon>
        <taxon>Gryllotalpicola</taxon>
    </lineage>
</organism>
<feature type="domain" description="Beta-lactamase-related" evidence="1">
    <location>
        <begin position="19"/>
        <end position="355"/>
    </location>
</feature>